<evidence type="ECO:0000313" key="3">
    <source>
        <dbReference type="Proteomes" id="UP001189429"/>
    </source>
</evidence>
<sequence length="563" mass="64327">MHSQMPGLLEGIFIIWCMFTTYCVVVRGFVTSPHFLRLAVGDSNTRKWLSARWPLVTVPSKRQRVLWAFRGLVNSFVPYYYVAVQGLPVKVDGAVDYVLWYLYLCVYISYLWEGVGALFFALHEAERGCHLKTPFLWAMKASFWASYNSFLQPLGTAVNVLFGLVNGEFQKHVKLSELYGPLLNSRGELRGRVWARRAAAAPVSQEDLDEWIATWRRKRESVGKSTDTLDIVRPEKPGGPERRLPAIFQGTVFPTWHERNQMMNHAGAHVSLKPWEQHDADEKFLRWHPTYREEVVRLLSEPYNFSHNREVWVFGYGSLMSPDSPPAGLSARQRKLFLPYWVKKEAGFQRCWNYRHGSVGINALGLRRVPEHQADDICGIAYPMDYEFASDLFSKREDGYRLVLLHEDLMAPMHPDFRIPKGAGYIWIVGEPISKCEGPENCACDDYRCKRHWPTDDSPILQSYVDEIIAGCLKYRTLPGQSDGMNFAAAVCRSVRGWEGPWFNDRLLAGRPWKFAAEYELTDGILNTCPTSHAGFVGRKRPALCASEVLGRLHEGAFAQCEG</sequence>
<keyword evidence="3" id="KW-1185">Reference proteome</keyword>
<dbReference type="EMBL" id="CAUYUJ010014547">
    <property type="protein sequence ID" value="CAK0843067.1"/>
    <property type="molecule type" value="Genomic_DNA"/>
</dbReference>
<evidence type="ECO:0000313" key="2">
    <source>
        <dbReference type="EMBL" id="CAK0843067.1"/>
    </source>
</evidence>
<feature type="transmembrane region" description="Helical" evidence="1">
    <location>
        <begin position="101"/>
        <end position="122"/>
    </location>
</feature>
<accession>A0ABN9TBJ3</accession>
<feature type="transmembrane region" description="Helical" evidence="1">
    <location>
        <begin position="12"/>
        <end position="30"/>
    </location>
</feature>
<evidence type="ECO:0000256" key="1">
    <source>
        <dbReference type="SAM" id="Phobius"/>
    </source>
</evidence>
<feature type="non-terminal residue" evidence="2">
    <location>
        <position position="563"/>
    </location>
</feature>
<proteinExistence type="predicted"/>
<name>A0ABN9TBJ3_9DINO</name>
<organism evidence="2 3">
    <name type="scientific">Prorocentrum cordatum</name>
    <dbReference type="NCBI Taxonomy" id="2364126"/>
    <lineage>
        <taxon>Eukaryota</taxon>
        <taxon>Sar</taxon>
        <taxon>Alveolata</taxon>
        <taxon>Dinophyceae</taxon>
        <taxon>Prorocentrales</taxon>
        <taxon>Prorocentraceae</taxon>
        <taxon>Prorocentrum</taxon>
    </lineage>
</organism>
<keyword evidence="1" id="KW-0812">Transmembrane</keyword>
<reference evidence="2" key="1">
    <citation type="submission" date="2023-10" db="EMBL/GenBank/DDBJ databases">
        <authorList>
            <person name="Chen Y."/>
            <person name="Shah S."/>
            <person name="Dougan E. K."/>
            <person name="Thang M."/>
            <person name="Chan C."/>
        </authorList>
    </citation>
    <scope>NUCLEOTIDE SEQUENCE [LARGE SCALE GENOMIC DNA]</scope>
</reference>
<gene>
    <name evidence="2" type="ORF">PCOR1329_LOCUS37508</name>
</gene>
<keyword evidence="1" id="KW-0472">Membrane</keyword>
<keyword evidence="1" id="KW-1133">Transmembrane helix</keyword>
<dbReference type="Proteomes" id="UP001189429">
    <property type="component" value="Unassembled WGS sequence"/>
</dbReference>
<evidence type="ECO:0008006" key="4">
    <source>
        <dbReference type="Google" id="ProtNLM"/>
    </source>
</evidence>
<comment type="caution">
    <text evidence="2">The sequence shown here is derived from an EMBL/GenBank/DDBJ whole genome shotgun (WGS) entry which is preliminary data.</text>
</comment>
<protein>
    <recommendedName>
        <fullName evidence="4">Gamma-glutamylcyclotransferase</fullName>
    </recommendedName>
</protein>